<evidence type="ECO:0000313" key="7">
    <source>
        <dbReference type="EMBL" id="TNN31575.1"/>
    </source>
</evidence>
<dbReference type="GO" id="GO:0004930">
    <property type="term" value="F:G protein-coupled receptor activity"/>
    <property type="evidence" value="ECO:0007669"/>
    <property type="project" value="InterPro"/>
</dbReference>
<name>A0A4Z2ERV3_9TELE</name>
<evidence type="ECO:0000313" key="8">
    <source>
        <dbReference type="Proteomes" id="UP000314294"/>
    </source>
</evidence>
<dbReference type="AlphaFoldDB" id="A0A4Z2ERV3"/>
<keyword evidence="7" id="KW-0675">Receptor</keyword>
<dbReference type="GO" id="GO:0005886">
    <property type="term" value="C:plasma membrane"/>
    <property type="evidence" value="ECO:0007669"/>
    <property type="project" value="TreeGrafter"/>
</dbReference>
<evidence type="ECO:0000256" key="1">
    <source>
        <dbReference type="ARBA" id="ARBA00004141"/>
    </source>
</evidence>
<accession>A0A4Z2ERV3</accession>
<dbReference type="PANTHER" id="PTHR12011">
    <property type="entry name" value="ADHESION G-PROTEIN COUPLED RECEPTOR"/>
    <property type="match status" value="1"/>
</dbReference>
<dbReference type="OrthoDB" id="10037534at2759"/>
<proteinExistence type="predicted"/>
<dbReference type="GO" id="GO:0022011">
    <property type="term" value="P:myelination in peripheral nervous system"/>
    <property type="evidence" value="ECO:0007669"/>
    <property type="project" value="TreeGrafter"/>
</dbReference>
<dbReference type="Pfam" id="PF00002">
    <property type="entry name" value="7tm_2"/>
    <property type="match status" value="1"/>
</dbReference>
<keyword evidence="2 6" id="KW-0812">Transmembrane</keyword>
<gene>
    <name evidence="7" type="primary">gpr126_0</name>
    <name evidence="7" type="ORF">EYF80_058272</name>
</gene>
<evidence type="ECO:0000256" key="6">
    <source>
        <dbReference type="SAM" id="Phobius"/>
    </source>
</evidence>
<evidence type="ECO:0000256" key="2">
    <source>
        <dbReference type="ARBA" id="ARBA00022692"/>
    </source>
</evidence>
<dbReference type="GO" id="GO:0060347">
    <property type="term" value="P:heart trabecula formation"/>
    <property type="evidence" value="ECO:0007669"/>
    <property type="project" value="TreeGrafter"/>
</dbReference>
<dbReference type="InterPro" id="IPR000832">
    <property type="entry name" value="GPCR_2_secretin-like"/>
</dbReference>
<dbReference type="EMBL" id="SRLO01003333">
    <property type="protein sequence ID" value="TNN31575.1"/>
    <property type="molecule type" value="Genomic_DNA"/>
</dbReference>
<feature type="compositionally biased region" description="Low complexity" evidence="5">
    <location>
        <begin position="98"/>
        <end position="113"/>
    </location>
</feature>
<protein>
    <submittedName>
        <fullName evidence="7">G-protein coupled receptor 126</fullName>
    </submittedName>
</protein>
<dbReference type="GO" id="GO:0043236">
    <property type="term" value="F:laminin binding"/>
    <property type="evidence" value="ECO:0007669"/>
    <property type="project" value="TreeGrafter"/>
</dbReference>
<keyword evidence="4 6" id="KW-0472">Membrane</keyword>
<feature type="region of interest" description="Disordered" evidence="5">
    <location>
        <begin position="93"/>
        <end position="113"/>
    </location>
</feature>
<keyword evidence="8" id="KW-1185">Reference proteome</keyword>
<evidence type="ECO:0000256" key="3">
    <source>
        <dbReference type="ARBA" id="ARBA00022989"/>
    </source>
</evidence>
<dbReference type="Gene3D" id="1.20.1070.10">
    <property type="entry name" value="Rhodopsin 7-helix transmembrane proteins"/>
    <property type="match status" value="1"/>
</dbReference>
<dbReference type="PANTHER" id="PTHR12011:SF290">
    <property type="entry name" value="ADHESION G-PROTEIN COUPLED RECEPTOR G6"/>
    <property type="match status" value="1"/>
</dbReference>
<dbReference type="Proteomes" id="UP000314294">
    <property type="component" value="Unassembled WGS sequence"/>
</dbReference>
<comment type="subcellular location">
    <subcellularLocation>
        <location evidence="1">Membrane</location>
        <topology evidence="1">Multi-pass membrane protein</topology>
    </subcellularLocation>
</comment>
<organism evidence="7 8">
    <name type="scientific">Liparis tanakae</name>
    <name type="common">Tanaka's snailfish</name>
    <dbReference type="NCBI Taxonomy" id="230148"/>
    <lineage>
        <taxon>Eukaryota</taxon>
        <taxon>Metazoa</taxon>
        <taxon>Chordata</taxon>
        <taxon>Craniata</taxon>
        <taxon>Vertebrata</taxon>
        <taxon>Euteleostomi</taxon>
        <taxon>Actinopterygii</taxon>
        <taxon>Neopterygii</taxon>
        <taxon>Teleostei</taxon>
        <taxon>Neoteleostei</taxon>
        <taxon>Acanthomorphata</taxon>
        <taxon>Eupercaria</taxon>
        <taxon>Perciformes</taxon>
        <taxon>Cottioidei</taxon>
        <taxon>Cottales</taxon>
        <taxon>Liparidae</taxon>
        <taxon>Liparis</taxon>
    </lineage>
</organism>
<dbReference type="GO" id="GO:0007189">
    <property type="term" value="P:adenylate cyclase-activating G protein-coupled receptor signaling pathway"/>
    <property type="evidence" value="ECO:0007669"/>
    <property type="project" value="TreeGrafter"/>
</dbReference>
<keyword evidence="3 6" id="KW-1133">Transmembrane helix</keyword>
<evidence type="ECO:0000256" key="5">
    <source>
        <dbReference type="SAM" id="MobiDB-lite"/>
    </source>
</evidence>
<evidence type="ECO:0000256" key="4">
    <source>
        <dbReference type="ARBA" id="ARBA00023136"/>
    </source>
</evidence>
<comment type="caution">
    <text evidence="7">The sequence shown here is derived from an EMBL/GenBank/DDBJ whole genome shotgun (WGS) entry which is preliminary data.</text>
</comment>
<reference evidence="7 8" key="1">
    <citation type="submission" date="2019-03" db="EMBL/GenBank/DDBJ databases">
        <title>First draft genome of Liparis tanakae, snailfish: a comprehensive survey of snailfish specific genes.</title>
        <authorList>
            <person name="Kim W."/>
            <person name="Song I."/>
            <person name="Jeong J.-H."/>
            <person name="Kim D."/>
            <person name="Kim S."/>
            <person name="Ryu S."/>
            <person name="Song J.Y."/>
            <person name="Lee S.K."/>
        </authorList>
    </citation>
    <scope>NUCLEOTIDE SEQUENCE [LARGE SCALE GENOMIC DNA]</scope>
    <source>
        <tissue evidence="7">Muscle</tissue>
    </source>
</reference>
<sequence length="113" mass="12278">MRSSRCCPRRVASVLRNLRSVVSLSFLLGMTWGFALFAWGPLSLAFTFLFALCNSLQDWSKTATNRKLGSEQLAKSLSSSCLGSTAAHWSSKAKETLSPASHRTSSTESSSVQ</sequence>
<feature type="transmembrane region" description="Helical" evidence="6">
    <location>
        <begin position="21"/>
        <end position="52"/>
    </location>
</feature>